<keyword evidence="14 20" id="KW-0376">Hydrogen peroxide</keyword>
<evidence type="ECO:0000256" key="18">
    <source>
        <dbReference type="PIRSR" id="PIRSR600823-4"/>
    </source>
</evidence>
<feature type="site" description="Transition state stabilizer" evidence="18">
    <location>
        <position position="128"/>
    </location>
</feature>
<keyword evidence="9 17" id="KW-0106">Calcium</keyword>
<feature type="binding site" evidence="17">
    <location>
        <position position="307"/>
    </location>
    <ligand>
        <name>Ca(2+)</name>
        <dbReference type="ChEBI" id="CHEBI:29108"/>
        <label>2</label>
    </ligand>
</feature>
<dbReference type="GO" id="GO:0009505">
    <property type="term" value="C:plant-type cell wall"/>
    <property type="evidence" value="ECO:0000318"/>
    <property type="project" value="GO_Central"/>
</dbReference>
<dbReference type="GO" id="GO:0006979">
    <property type="term" value="P:response to oxidative stress"/>
    <property type="evidence" value="ECO:0007669"/>
    <property type="project" value="UniProtKB-UniRule"/>
</dbReference>
<dbReference type="FunFam" id="1.10.520.10:FF:000008">
    <property type="entry name" value="Peroxidase"/>
    <property type="match status" value="1"/>
</dbReference>
<reference evidence="22 23" key="1">
    <citation type="journal article" date="2013" name="Proc. Natl. Acad. Sci. U.S.A.">
        <title>Fine-scale variation in meiotic recombination in Mimulus inferred from population shotgun sequencing.</title>
        <authorList>
            <person name="Hellsten U."/>
            <person name="Wright K.M."/>
            <person name="Jenkins J."/>
            <person name="Shu S."/>
            <person name="Yuan Y."/>
            <person name="Wessler S.R."/>
            <person name="Schmutz J."/>
            <person name="Willis J.H."/>
            <person name="Rokhsar D.S."/>
        </authorList>
    </citation>
    <scope>NUCLEOTIDE SEQUENCE [LARGE SCALE GENOMIC DNA]</scope>
    <source>
        <strain evidence="23">cv. DUN x IM62</strain>
    </source>
</reference>
<name>A0A022Q7N2_ERYGU</name>
<dbReference type="FunFam" id="1.10.420.10:FF:000001">
    <property type="entry name" value="Peroxidase"/>
    <property type="match status" value="1"/>
</dbReference>
<dbReference type="PhylomeDB" id="A0A022Q7N2"/>
<evidence type="ECO:0000256" key="10">
    <source>
        <dbReference type="ARBA" id="ARBA00023002"/>
    </source>
</evidence>
<dbReference type="STRING" id="4155.A0A022Q7N2"/>
<evidence type="ECO:0000256" key="16">
    <source>
        <dbReference type="PIRSR" id="PIRSR600823-2"/>
    </source>
</evidence>
<feature type="domain" description="Plant heme peroxidase family profile" evidence="21">
    <location>
        <begin position="91"/>
        <end position="387"/>
    </location>
</feature>
<feature type="binding site" evidence="17">
    <location>
        <position position="142"/>
    </location>
    <ligand>
        <name>Ca(2+)</name>
        <dbReference type="ChEBI" id="CHEBI:29108"/>
        <label>1</label>
    </ligand>
</feature>
<evidence type="ECO:0000256" key="17">
    <source>
        <dbReference type="PIRSR" id="PIRSR600823-3"/>
    </source>
</evidence>
<dbReference type="EC" id="1.11.1.7" evidence="4 20"/>
<dbReference type="PANTHER" id="PTHR31517:SF84">
    <property type="entry name" value="PEROXIDASE"/>
    <property type="match status" value="1"/>
</dbReference>
<evidence type="ECO:0000256" key="6">
    <source>
        <dbReference type="ARBA" id="ARBA00022559"/>
    </source>
</evidence>
<dbReference type="PRINTS" id="PR00461">
    <property type="entry name" value="PLPEROXIDASE"/>
</dbReference>
<evidence type="ECO:0000256" key="9">
    <source>
        <dbReference type="ARBA" id="ARBA00022837"/>
    </source>
</evidence>
<keyword evidence="8 17" id="KW-0479">Metal-binding</keyword>
<keyword evidence="5 20" id="KW-0964">Secreted</keyword>
<feature type="disulfide bond" evidence="19">
    <location>
        <begin position="134"/>
        <end position="139"/>
    </location>
</feature>
<dbReference type="Gene3D" id="1.10.420.10">
    <property type="entry name" value="Peroxidase, domain 2"/>
    <property type="match status" value="1"/>
</dbReference>
<dbReference type="InterPro" id="IPR002016">
    <property type="entry name" value="Haem_peroxidase"/>
</dbReference>
<protein>
    <recommendedName>
        <fullName evidence="4 20">Peroxidase</fullName>
        <ecNumber evidence="4 20">1.11.1.7</ecNumber>
    </recommendedName>
</protein>
<feature type="binding site" evidence="17">
    <location>
        <position position="155"/>
    </location>
    <ligand>
        <name>Ca(2+)</name>
        <dbReference type="ChEBI" id="CHEBI:29108"/>
        <label>1</label>
    </ligand>
</feature>
<evidence type="ECO:0000256" key="5">
    <source>
        <dbReference type="ARBA" id="ARBA00022525"/>
    </source>
</evidence>
<keyword evidence="10 20" id="KW-0560">Oxidoreductase</keyword>
<dbReference type="InterPro" id="IPR010255">
    <property type="entry name" value="Haem_peroxidase_sf"/>
</dbReference>
<dbReference type="OrthoDB" id="2113341at2759"/>
<keyword evidence="11 17" id="KW-0408">Iron</keyword>
<feature type="signal peptide" evidence="20">
    <location>
        <begin position="1"/>
        <end position="25"/>
    </location>
</feature>
<dbReference type="InterPro" id="IPR033905">
    <property type="entry name" value="Secretory_peroxidase"/>
</dbReference>
<dbReference type="GO" id="GO:0004601">
    <property type="term" value="F:peroxidase activity"/>
    <property type="evidence" value="ECO:0000318"/>
    <property type="project" value="GO_Central"/>
</dbReference>
<feature type="disulfide bond" evidence="19">
    <location>
        <begin position="188"/>
        <end position="383"/>
    </location>
</feature>
<dbReference type="PROSITE" id="PS00435">
    <property type="entry name" value="PEROXIDASE_1"/>
    <property type="match status" value="1"/>
</dbReference>
<feature type="binding site" description="axial binding residue" evidence="17">
    <location>
        <position position="260"/>
    </location>
    <ligand>
        <name>heme b</name>
        <dbReference type="ChEBI" id="CHEBI:60344"/>
    </ligand>
    <ligandPart>
        <name>Fe</name>
        <dbReference type="ChEBI" id="CHEBI:18248"/>
    </ligandPart>
</feature>
<dbReference type="GO" id="GO:0020037">
    <property type="term" value="F:heme binding"/>
    <property type="evidence" value="ECO:0007669"/>
    <property type="project" value="UniProtKB-UniRule"/>
</dbReference>
<evidence type="ECO:0000256" key="20">
    <source>
        <dbReference type="RuleBase" id="RU362060"/>
    </source>
</evidence>
<evidence type="ECO:0000256" key="13">
    <source>
        <dbReference type="ARBA" id="ARBA00023180"/>
    </source>
</evidence>
<evidence type="ECO:0000256" key="4">
    <source>
        <dbReference type="ARBA" id="ARBA00012313"/>
    </source>
</evidence>
<sequence>MAAGGGIAAVTFLSCAILLLPLVAAALLPENNNSGQENGRKLRIINPFYLEPEMNATSSPPPGQVDPILVPEPVGPPEYGSEMPEPGQGPTLIEGFYGRSCPRAEMIVNQTINEYFSKDPTLAPAYVRLFLHDCLVNGCDASILLDETPSGEDVEKKAPHNGKFVRGFEAIDEIKSQLEAECPGVVSCADILAYTNRDALVYTGVPPYQVAAGRRDGLVSLAKNVEHNIPLPDAPAEHMVKLFARKGLSLEELVVLTGAHSIGSAHCSIVSGRFFDPRKTADIDPGYLIKMRSLTFCEDDSQDLPFDPYSQQKMDSRFYKELLAKKALLESDQNLANEPRGNAVMKRYVGDQQGWLKKFTSSIKKVGEMDVLTGDRGEIRRQCRFVN</sequence>
<feature type="binding site" evidence="17">
    <location>
        <position position="138"/>
    </location>
    <ligand>
        <name>Ca(2+)</name>
        <dbReference type="ChEBI" id="CHEBI:29108"/>
        <label>1</label>
    </ligand>
</feature>
<proteinExistence type="inferred from homology"/>
<evidence type="ECO:0000256" key="15">
    <source>
        <dbReference type="PIRSR" id="PIRSR600823-1"/>
    </source>
</evidence>
<comment type="similarity">
    <text evidence="20">Belongs to the peroxidase family. Classical plant (class III) peroxidase subfamily.</text>
</comment>
<comment type="cofactor">
    <cofactor evidence="17 20">
        <name>Ca(2+)</name>
        <dbReference type="ChEBI" id="CHEBI:29108"/>
    </cofactor>
    <text evidence="17 20">Binds 2 calcium ions per subunit.</text>
</comment>
<evidence type="ECO:0000313" key="23">
    <source>
        <dbReference type="Proteomes" id="UP000030748"/>
    </source>
</evidence>
<dbReference type="PANTHER" id="PTHR31517">
    <property type="match status" value="1"/>
</dbReference>
<evidence type="ECO:0000256" key="1">
    <source>
        <dbReference type="ARBA" id="ARBA00000189"/>
    </source>
</evidence>
<keyword evidence="23" id="KW-1185">Reference proteome</keyword>
<feature type="binding site" evidence="17">
    <location>
        <position position="136"/>
    </location>
    <ligand>
        <name>Ca(2+)</name>
        <dbReference type="ChEBI" id="CHEBI:29108"/>
        <label>1</label>
    </ligand>
</feature>
<evidence type="ECO:0000256" key="14">
    <source>
        <dbReference type="ARBA" id="ARBA00023324"/>
    </source>
</evidence>
<dbReference type="Pfam" id="PF00141">
    <property type="entry name" value="peroxidase"/>
    <property type="match status" value="1"/>
</dbReference>
<dbReference type="KEGG" id="egt:105974813"/>
<evidence type="ECO:0000256" key="7">
    <source>
        <dbReference type="ARBA" id="ARBA00022617"/>
    </source>
</evidence>
<evidence type="ECO:0000256" key="19">
    <source>
        <dbReference type="PIRSR" id="PIRSR600823-5"/>
    </source>
</evidence>
<dbReference type="Gene3D" id="1.10.520.10">
    <property type="match status" value="1"/>
</dbReference>
<evidence type="ECO:0000256" key="12">
    <source>
        <dbReference type="ARBA" id="ARBA00023157"/>
    </source>
</evidence>
<gene>
    <name evidence="22" type="ORF">MIMGU_mgv1a008023mg</name>
</gene>
<keyword evidence="6 20" id="KW-0575">Peroxidase</keyword>
<feature type="disulfide bond" evidence="19">
    <location>
        <begin position="101"/>
        <end position="182"/>
    </location>
</feature>
<evidence type="ECO:0000256" key="2">
    <source>
        <dbReference type="ARBA" id="ARBA00002322"/>
    </source>
</evidence>
<accession>A0A022Q7N2</accession>
<dbReference type="SUPFAM" id="SSF48113">
    <property type="entry name" value="Heme-dependent peroxidases"/>
    <property type="match status" value="1"/>
</dbReference>
<comment type="function">
    <text evidence="2">Removal of H(2)O(2), oxidation of toxic reductants, biosynthesis and degradation of lignin, suberization, auxin catabolism, response to environmental stresses such as wounding, pathogen attack and oxidative stress. These functions might be dependent on each isozyme/isoform in each plant tissue.</text>
</comment>
<evidence type="ECO:0000256" key="11">
    <source>
        <dbReference type="ARBA" id="ARBA00023004"/>
    </source>
</evidence>
<evidence type="ECO:0000313" key="22">
    <source>
        <dbReference type="EMBL" id="EYU22520.1"/>
    </source>
</evidence>
<dbReference type="GO" id="GO:0005576">
    <property type="term" value="C:extracellular region"/>
    <property type="evidence" value="ECO:0007669"/>
    <property type="project" value="UniProtKB-SubCell"/>
</dbReference>
<feature type="binding site" evidence="16">
    <location>
        <position position="230"/>
    </location>
    <ligand>
        <name>substrate</name>
    </ligand>
</feature>
<keyword evidence="20" id="KW-0732">Signal</keyword>
<dbReference type="OMA" id="ESMCPRT"/>
<feature type="binding site" evidence="17">
    <location>
        <position position="315"/>
    </location>
    <ligand>
        <name>Ca(2+)</name>
        <dbReference type="ChEBI" id="CHEBI:29108"/>
        <label>2</label>
    </ligand>
</feature>
<dbReference type="CDD" id="cd00693">
    <property type="entry name" value="secretory_peroxidase"/>
    <property type="match status" value="1"/>
</dbReference>
<feature type="active site" description="Proton acceptor" evidence="15">
    <location>
        <position position="132"/>
    </location>
</feature>
<evidence type="ECO:0000259" key="21">
    <source>
        <dbReference type="PROSITE" id="PS50873"/>
    </source>
</evidence>
<dbReference type="Proteomes" id="UP000030748">
    <property type="component" value="Unassembled WGS sequence"/>
</dbReference>
<evidence type="ECO:0000256" key="3">
    <source>
        <dbReference type="ARBA" id="ARBA00006873"/>
    </source>
</evidence>
<organism evidence="22 23">
    <name type="scientific">Erythranthe guttata</name>
    <name type="common">Yellow monkey flower</name>
    <name type="synonym">Mimulus guttatus</name>
    <dbReference type="NCBI Taxonomy" id="4155"/>
    <lineage>
        <taxon>Eukaryota</taxon>
        <taxon>Viridiplantae</taxon>
        <taxon>Streptophyta</taxon>
        <taxon>Embryophyta</taxon>
        <taxon>Tracheophyta</taxon>
        <taxon>Spermatophyta</taxon>
        <taxon>Magnoliopsida</taxon>
        <taxon>eudicotyledons</taxon>
        <taxon>Gunneridae</taxon>
        <taxon>Pentapetalae</taxon>
        <taxon>asterids</taxon>
        <taxon>lamiids</taxon>
        <taxon>Lamiales</taxon>
        <taxon>Phrymaceae</taxon>
        <taxon>Erythranthe</taxon>
    </lineage>
</organism>
<evidence type="ECO:0000256" key="8">
    <source>
        <dbReference type="ARBA" id="ARBA00022723"/>
    </source>
</evidence>
<dbReference type="AlphaFoldDB" id="A0A022Q7N2"/>
<dbReference type="InterPro" id="IPR019793">
    <property type="entry name" value="Peroxidases_heam-ligand_BS"/>
</dbReference>
<feature type="binding site" evidence="17">
    <location>
        <position position="133"/>
    </location>
    <ligand>
        <name>Ca(2+)</name>
        <dbReference type="ChEBI" id="CHEBI:29108"/>
        <label>1</label>
    </ligand>
</feature>
<dbReference type="GO" id="GO:0006950">
    <property type="term" value="P:response to stress"/>
    <property type="evidence" value="ECO:0000318"/>
    <property type="project" value="GO_Central"/>
</dbReference>
<comment type="catalytic activity">
    <reaction evidence="1 20">
        <text>2 a phenolic donor + H2O2 = 2 a phenolic radical donor + 2 H2O</text>
        <dbReference type="Rhea" id="RHEA:56136"/>
        <dbReference type="ChEBI" id="CHEBI:15377"/>
        <dbReference type="ChEBI" id="CHEBI:16240"/>
        <dbReference type="ChEBI" id="CHEBI:139520"/>
        <dbReference type="ChEBI" id="CHEBI:139521"/>
        <dbReference type="EC" id="1.11.1.7"/>
    </reaction>
</comment>
<dbReference type="InterPro" id="IPR000823">
    <property type="entry name" value="Peroxidase_pln"/>
</dbReference>
<dbReference type="PROSITE" id="PS50873">
    <property type="entry name" value="PEROXIDASE_4"/>
    <property type="match status" value="1"/>
</dbReference>
<comment type="similarity">
    <text evidence="3">Belongs to the peroxidase family. Ascorbate peroxidase subfamily.</text>
</comment>
<comment type="subcellular location">
    <subcellularLocation>
        <location evidence="20">Secreted</location>
    </subcellularLocation>
</comment>
<keyword evidence="13" id="KW-0325">Glycoprotein</keyword>
<dbReference type="GO" id="GO:0046872">
    <property type="term" value="F:metal ion binding"/>
    <property type="evidence" value="ECO:0007669"/>
    <property type="project" value="UniProtKB-UniRule"/>
</dbReference>
<feature type="binding site" evidence="17">
    <location>
        <position position="140"/>
    </location>
    <ligand>
        <name>Ca(2+)</name>
        <dbReference type="ChEBI" id="CHEBI:29108"/>
        <label>1</label>
    </ligand>
</feature>
<dbReference type="GO" id="GO:0042744">
    <property type="term" value="P:hydrogen peroxide catabolic process"/>
    <property type="evidence" value="ECO:0007669"/>
    <property type="project" value="UniProtKB-KW"/>
</dbReference>
<dbReference type="EMBL" id="KI632201">
    <property type="protein sequence ID" value="EYU22520.1"/>
    <property type="molecule type" value="Genomic_DNA"/>
</dbReference>
<comment type="cofactor">
    <cofactor evidence="17 20">
        <name>heme b</name>
        <dbReference type="ChEBI" id="CHEBI:60344"/>
    </cofactor>
    <text evidence="17 20">Binds 1 heme b (iron(II)-protoporphyrin IX) group per subunit.</text>
</comment>
<keyword evidence="12 19" id="KW-1015">Disulfide bond</keyword>
<dbReference type="PRINTS" id="PR00458">
    <property type="entry name" value="PEROXIDASE"/>
</dbReference>
<feature type="chain" id="PRO_5005101129" description="Peroxidase" evidence="20">
    <location>
        <begin position="26"/>
        <end position="387"/>
    </location>
</feature>
<keyword evidence="7 20" id="KW-0349">Heme</keyword>
<dbReference type="GO" id="GO:0140825">
    <property type="term" value="F:lactoperoxidase activity"/>
    <property type="evidence" value="ECO:0007669"/>
    <property type="project" value="UniProtKB-EC"/>
</dbReference>
<dbReference type="eggNOG" id="ENOG502QQF1">
    <property type="taxonomic scope" value="Eukaryota"/>
</dbReference>